<dbReference type="PROSITE" id="PS51063">
    <property type="entry name" value="HTH_CRP_2"/>
    <property type="match status" value="1"/>
</dbReference>
<dbReference type="OrthoDB" id="7506088at2"/>
<evidence type="ECO:0000313" key="6">
    <source>
        <dbReference type="EMBL" id="MYZ49650.1"/>
    </source>
</evidence>
<dbReference type="Gene3D" id="1.10.10.10">
    <property type="entry name" value="Winged helix-like DNA-binding domain superfamily/Winged helix DNA-binding domain"/>
    <property type="match status" value="1"/>
</dbReference>
<evidence type="ECO:0000256" key="3">
    <source>
        <dbReference type="ARBA" id="ARBA00023163"/>
    </source>
</evidence>
<sequence length="246" mass="26566">MASIAIPATALNGTAPLPGRTREPLPDRSASAWRNALLGALPMPEIRLLLPFLVETEIRAGETLIEQDRAVESCHFIESGLVALIAFTGDRKPVQVGMLGADGLVGAPAALASEQSPVRAVTQTRCTTSVIPADRLRQLAAECPTLRTLVLGQLRNQFRQSTRSAACIARHSLEQRVARWILDVSDRLGRDSVELTHDFLASLLGVRRASVTCALHVLEGERAIIARRGQLTIRDRTRLAALACAC</sequence>
<accession>A0A964T750</accession>
<dbReference type="SUPFAM" id="SSF51206">
    <property type="entry name" value="cAMP-binding domain-like"/>
    <property type="match status" value="1"/>
</dbReference>
<dbReference type="PROSITE" id="PS50042">
    <property type="entry name" value="CNMP_BINDING_3"/>
    <property type="match status" value="1"/>
</dbReference>
<dbReference type="InterPro" id="IPR018490">
    <property type="entry name" value="cNMP-bd_dom_sf"/>
</dbReference>
<feature type="domain" description="Cyclic nucleotide-binding" evidence="4">
    <location>
        <begin position="37"/>
        <end position="157"/>
    </location>
</feature>
<dbReference type="EMBL" id="SPKJ01000087">
    <property type="protein sequence ID" value="MYZ49650.1"/>
    <property type="molecule type" value="Genomic_DNA"/>
</dbReference>
<dbReference type="InterPro" id="IPR012318">
    <property type="entry name" value="HTH_CRP"/>
</dbReference>
<dbReference type="GO" id="GO:0003700">
    <property type="term" value="F:DNA-binding transcription factor activity"/>
    <property type="evidence" value="ECO:0007669"/>
    <property type="project" value="TreeGrafter"/>
</dbReference>
<dbReference type="Proteomes" id="UP000773614">
    <property type="component" value="Unassembled WGS sequence"/>
</dbReference>
<dbReference type="InterPro" id="IPR036390">
    <property type="entry name" value="WH_DNA-bd_sf"/>
</dbReference>
<evidence type="ECO:0000259" key="4">
    <source>
        <dbReference type="PROSITE" id="PS50042"/>
    </source>
</evidence>
<dbReference type="SMART" id="SM00100">
    <property type="entry name" value="cNMP"/>
    <property type="match status" value="1"/>
</dbReference>
<evidence type="ECO:0000259" key="5">
    <source>
        <dbReference type="PROSITE" id="PS51063"/>
    </source>
</evidence>
<dbReference type="PANTHER" id="PTHR24567">
    <property type="entry name" value="CRP FAMILY TRANSCRIPTIONAL REGULATORY PROTEIN"/>
    <property type="match status" value="1"/>
</dbReference>
<dbReference type="Gene3D" id="2.60.120.10">
    <property type="entry name" value="Jelly Rolls"/>
    <property type="match status" value="1"/>
</dbReference>
<keyword evidence="3" id="KW-0804">Transcription</keyword>
<dbReference type="GO" id="GO:0003677">
    <property type="term" value="F:DNA binding"/>
    <property type="evidence" value="ECO:0007669"/>
    <property type="project" value="UniProtKB-KW"/>
</dbReference>
<keyword evidence="2" id="KW-0238">DNA-binding</keyword>
<gene>
    <name evidence="6" type="ORF">E4O86_18250</name>
</gene>
<dbReference type="Pfam" id="PF13545">
    <property type="entry name" value="HTH_Crp_2"/>
    <property type="match status" value="1"/>
</dbReference>
<keyword evidence="1" id="KW-0805">Transcription regulation</keyword>
<evidence type="ECO:0000256" key="1">
    <source>
        <dbReference type="ARBA" id="ARBA00023015"/>
    </source>
</evidence>
<name>A0A964T750_9HYPH</name>
<dbReference type="RefSeq" id="WP_161141992.1">
    <property type="nucleotide sequence ID" value="NZ_SPKJ01000087.1"/>
</dbReference>
<comment type="caution">
    <text evidence="6">The sequence shown here is derived from an EMBL/GenBank/DDBJ whole genome shotgun (WGS) entry which is preliminary data.</text>
</comment>
<dbReference type="InterPro" id="IPR050397">
    <property type="entry name" value="Env_Response_Regulators"/>
</dbReference>
<proteinExistence type="predicted"/>
<organism evidence="6 7">
    <name type="scientific">Propylenella binzhouense</name>
    <dbReference type="NCBI Taxonomy" id="2555902"/>
    <lineage>
        <taxon>Bacteria</taxon>
        <taxon>Pseudomonadati</taxon>
        <taxon>Pseudomonadota</taxon>
        <taxon>Alphaproteobacteria</taxon>
        <taxon>Hyphomicrobiales</taxon>
        <taxon>Propylenellaceae</taxon>
        <taxon>Propylenella</taxon>
    </lineage>
</organism>
<dbReference type="InterPro" id="IPR036388">
    <property type="entry name" value="WH-like_DNA-bd_sf"/>
</dbReference>
<dbReference type="InterPro" id="IPR000595">
    <property type="entry name" value="cNMP-bd_dom"/>
</dbReference>
<dbReference type="InterPro" id="IPR014710">
    <property type="entry name" value="RmlC-like_jellyroll"/>
</dbReference>
<dbReference type="CDD" id="cd00038">
    <property type="entry name" value="CAP_ED"/>
    <property type="match status" value="1"/>
</dbReference>
<feature type="domain" description="HTH crp-type" evidence="5">
    <location>
        <begin position="171"/>
        <end position="237"/>
    </location>
</feature>
<dbReference type="GO" id="GO:0005829">
    <property type="term" value="C:cytosol"/>
    <property type="evidence" value="ECO:0007669"/>
    <property type="project" value="TreeGrafter"/>
</dbReference>
<protein>
    <submittedName>
        <fullName evidence="6">Crp/Fnr family transcriptional regulator</fullName>
    </submittedName>
</protein>
<dbReference type="AlphaFoldDB" id="A0A964T750"/>
<reference evidence="6" key="1">
    <citation type="submission" date="2019-03" db="EMBL/GenBank/DDBJ databases">
        <title>Afifella sp. nov., isolated from activated sludge.</title>
        <authorList>
            <person name="Li Q."/>
            <person name="Liu Y."/>
        </authorList>
    </citation>
    <scope>NUCLEOTIDE SEQUENCE</scope>
    <source>
        <strain evidence="6">L72</strain>
    </source>
</reference>
<dbReference type="PANTHER" id="PTHR24567:SF74">
    <property type="entry name" value="HTH-TYPE TRANSCRIPTIONAL REGULATOR ARCR"/>
    <property type="match status" value="1"/>
</dbReference>
<evidence type="ECO:0000256" key="2">
    <source>
        <dbReference type="ARBA" id="ARBA00023125"/>
    </source>
</evidence>
<evidence type="ECO:0000313" key="7">
    <source>
        <dbReference type="Proteomes" id="UP000773614"/>
    </source>
</evidence>
<dbReference type="Pfam" id="PF00027">
    <property type="entry name" value="cNMP_binding"/>
    <property type="match status" value="1"/>
</dbReference>
<keyword evidence="7" id="KW-1185">Reference proteome</keyword>
<dbReference type="SUPFAM" id="SSF46785">
    <property type="entry name" value="Winged helix' DNA-binding domain"/>
    <property type="match status" value="1"/>
</dbReference>